<organism evidence="1 2">
    <name type="scientific">Sinorhizobium phage phiM7</name>
    <dbReference type="NCBI Taxonomy" id="1647403"/>
    <lineage>
        <taxon>Viruses</taxon>
        <taxon>Duplodnaviria</taxon>
        <taxon>Heunggongvirae</taxon>
        <taxon>Uroviricota</taxon>
        <taxon>Caudoviricetes</taxon>
        <taxon>Emdodecavirus</taxon>
        <taxon>Emdodecavirus M7</taxon>
    </lineage>
</organism>
<gene>
    <name evidence="1" type="ORF">PHIM7_285</name>
</gene>
<reference evidence="1 2" key="1">
    <citation type="submission" date="2015-04" db="EMBL/GenBank/DDBJ databases">
        <authorList>
            <person name="Schouten J.T."/>
            <person name="Crockett J.T."/>
            <person name="Hodson T.S."/>
            <person name="Hyde J.R."/>
            <person name="Smith T.A."/>
            <person name="Merrill B.D."/>
            <person name="Crook M.B."/>
            <person name="Griffitts J.S."/>
            <person name="Burnett S.H."/>
            <person name="Grose J.H."/>
            <person name="Breakwell D.P."/>
        </authorList>
    </citation>
    <scope>NUCLEOTIDE SEQUENCE [LARGE SCALE GENOMIC DNA]</scope>
</reference>
<keyword evidence="2" id="KW-1185">Reference proteome</keyword>
<evidence type="ECO:0000313" key="2">
    <source>
        <dbReference type="Proteomes" id="UP000221947"/>
    </source>
</evidence>
<dbReference type="Proteomes" id="UP000221947">
    <property type="component" value="Segment"/>
</dbReference>
<accession>A0A0F6WC11</accession>
<sequence length="89" mass="10356">MAKLKFEEDTLYIIRSKLEDDTDDDIFIYYESPNAWSVMLSTATIFRTYEIAEEHLVAAYNYNGKDGSITDIVPLRGELVRLRQEQGEE</sequence>
<protein>
    <submittedName>
        <fullName evidence="1">Uncharacterized protein</fullName>
    </submittedName>
</protein>
<proteinExistence type="predicted"/>
<evidence type="ECO:0000313" key="1">
    <source>
        <dbReference type="EMBL" id="AKF12830.1"/>
    </source>
</evidence>
<name>A0A0F6WC11_9CAUD</name>
<dbReference type="EMBL" id="KR052480">
    <property type="protein sequence ID" value="AKF12830.1"/>
    <property type="molecule type" value="Genomic_DNA"/>
</dbReference>